<keyword evidence="2" id="KW-1185">Reference proteome</keyword>
<dbReference type="AlphaFoldDB" id="A0A4C1X262"/>
<accession>A0A4C1X262</accession>
<evidence type="ECO:0000313" key="2">
    <source>
        <dbReference type="Proteomes" id="UP000299102"/>
    </source>
</evidence>
<organism evidence="1 2">
    <name type="scientific">Eumeta variegata</name>
    <name type="common">Bagworm moth</name>
    <name type="synonym">Eumeta japonica</name>
    <dbReference type="NCBI Taxonomy" id="151549"/>
    <lineage>
        <taxon>Eukaryota</taxon>
        <taxon>Metazoa</taxon>
        <taxon>Ecdysozoa</taxon>
        <taxon>Arthropoda</taxon>
        <taxon>Hexapoda</taxon>
        <taxon>Insecta</taxon>
        <taxon>Pterygota</taxon>
        <taxon>Neoptera</taxon>
        <taxon>Endopterygota</taxon>
        <taxon>Lepidoptera</taxon>
        <taxon>Glossata</taxon>
        <taxon>Ditrysia</taxon>
        <taxon>Tineoidea</taxon>
        <taxon>Psychidae</taxon>
        <taxon>Oiketicinae</taxon>
        <taxon>Eumeta</taxon>
    </lineage>
</organism>
<dbReference type="Proteomes" id="UP000299102">
    <property type="component" value="Unassembled WGS sequence"/>
</dbReference>
<sequence length="109" mass="11722">MMTTMMMMMMITDIFESYPHEFGYYSSKAILFYIADGQMDIATISLSTTCKLSFKIGKDGRTITARIGTSLMSSAPKTVSNTQLSLGIKGASGYGFLIDAVTASGTNQG</sequence>
<evidence type="ECO:0000313" key="1">
    <source>
        <dbReference type="EMBL" id="GBP56459.1"/>
    </source>
</evidence>
<comment type="caution">
    <text evidence="1">The sequence shown here is derived from an EMBL/GenBank/DDBJ whole genome shotgun (WGS) entry which is preliminary data.</text>
</comment>
<gene>
    <name evidence="1" type="ORF">EVAR_40450_1</name>
</gene>
<reference evidence="1 2" key="1">
    <citation type="journal article" date="2019" name="Commun. Biol.">
        <title>The bagworm genome reveals a unique fibroin gene that provides high tensile strength.</title>
        <authorList>
            <person name="Kono N."/>
            <person name="Nakamura H."/>
            <person name="Ohtoshi R."/>
            <person name="Tomita M."/>
            <person name="Numata K."/>
            <person name="Arakawa K."/>
        </authorList>
    </citation>
    <scope>NUCLEOTIDE SEQUENCE [LARGE SCALE GENOMIC DNA]</scope>
</reference>
<protein>
    <submittedName>
        <fullName evidence="1">Uncharacterized protein</fullName>
    </submittedName>
</protein>
<dbReference type="EMBL" id="BGZK01000693">
    <property type="protein sequence ID" value="GBP56459.1"/>
    <property type="molecule type" value="Genomic_DNA"/>
</dbReference>
<proteinExistence type="predicted"/>
<name>A0A4C1X262_EUMVA</name>